<keyword evidence="2" id="KW-1185">Reference proteome</keyword>
<reference evidence="1" key="1">
    <citation type="submission" date="2023-10" db="EMBL/GenBank/DDBJ databases">
        <title>The genome sequence of Streptomyces violaceoruber CGMCC 4.1801.</title>
        <authorList>
            <person name="Mo P."/>
        </authorList>
    </citation>
    <scope>NUCLEOTIDE SEQUENCE</scope>
    <source>
        <strain evidence="1">CGMCC 4.1801</strain>
    </source>
</reference>
<gene>
    <name evidence="1" type="ORF">R2E43_38830</name>
</gene>
<evidence type="ECO:0000313" key="2">
    <source>
        <dbReference type="Proteomes" id="UP001303608"/>
    </source>
</evidence>
<dbReference type="Proteomes" id="UP001303608">
    <property type="component" value="Chromosome"/>
</dbReference>
<accession>A0ACD4WZZ0</accession>
<proteinExistence type="predicted"/>
<evidence type="ECO:0000313" key="1">
    <source>
        <dbReference type="EMBL" id="WOZ03086.1"/>
    </source>
</evidence>
<sequence>MTDAPHAPVPTALNPVPFGGGPTNVDLHLKPEKFGNVFLSDRLDPSRTQVPAAAQRPATAASGNEPTQSVAWKTIPSWFLVATDDRTMGTDNLRFMAKRAKATTVEVDAPHAVKETNPDDVTKLILRAAGDSRPSLAKTGTSGRTAFLGGAAVLSIAAGRHRDPRPPHLTDRSATVAQSLHGSIPTDSAVLVPGGGGRAARSGHRTLFQVKRYRVTWRRYDAVMAVHASSRDAASRASDRPGDVSPFALGLLLRRAHWRAAGVMSEALRPLGIELRHFAVLIVLVDRGPTVQRDLAAETGTDKAGIMRVVDDLERRNLAVRKPVPGDRRARAVEITPAGLELFDAAHVAAEPLAEGLVADLGPDDTERLTRLLTRLAHPGGSDA</sequence>
<dbReference type="EMBL" id="CP137734">
    <property type="protein sequence ID" value="WOZ03086.1"/>
    <property type="molecule type" value="Genomic_DNA"/>
</dbReference>
<name>A0ACD4WZZ0_STRVN</name>
<protein>
    <submittedName>
        <fullName evidence="1">MarR family winged helix-turn-helix transcriptional regulator</fullName>
    </submittedName>
</protein>
<organism evidence="1 2">
    <name type="scientific">Streptomyces violaceoruber</name>
    <dbReference type="NCBI Taxonomy" id="1935"/>
    <lineage>
        <taxon>Bacteria</taxon>
        <taxon>Bacillati</taxon>
        <taxon>Actinomycetota</taxon>
        <taxon>Actinomycetes</taxon>
        <taxon>Kitasatosporales</taxon>
        <taxon>Streptomycetaceae</taxon>
        <taxon>Streptomyces</taxon>
        <taxon>Streptomyces violaceoruber group</taxon>
    </lineage>
</organism>